<dbReference type="OrthoDB" id="10606230at2759"/>
<organism evidence="1 2">
    <name type="scientific">Fusarium oxysporum</name>
    <name type="common">Fusarium vascular wilt</name>
    <dbReference type="NCBI Taxonomy" id="5507"/>
    <lineage>
        <taxon>Eukaryota</taxon>
        <taxon>Fungi</taxon>
        <taxon>Dikarya</taxon>
        <taxon>Ascomycota</taxon>
        <taxon>Pezizomycotina</taxon>
        <taxon>Sordariomycetes</taxon>
        <taxon>Hypocreomycetidae</taxon>
        <taxon>Hypocreales</taxon>
        <taxon>Nectriaceae</taxon>
        <taxon>Fusarium</taxon>
        <taxon>Fusarium oxysporum species complex</taxon>
    </lineage>
</organism>
<accession>A0A2H3SV95</accession>
<proteinExistence type="predicted"/>
<evidence type="ECO:0000313" key="2">
    <source>
        <dbReference type="Proteomes" id="UP000219369"/>
    </source>
</evidence>
<dbReference type="VEuPathDB" id="FungiDB:FOC4_g10007288"/>
<protein>
    <submittedName>
        <fullName evidence="1">Uncharacterized protein</fullName>
    </submittedName>
</protein>
<dbReference type="Proteomes" id="UP000219369">
    <property type="component" value="Unassembled WGS sequence"/>
</dbReference>
<reference evidence="2" key="1">
    <citation type="submission" date="2016-09" db="EMBL/GenBank/DDBJ databases">
        <authorList>
            <person name="Guldener U."/>
        </authorList>
    </citation>
    <scope>NUCLEOTIDE SEQUENCE [LARGE SCALE GENOMIC DNA]</scope>
    <source>
        <strain evidence="2">V64-1</strain>
    </source>
</reference>
<dbReference type="AlphaFoldDB" id="A0A2H3SV95"/>
<evidence type="ECO:0000313" key="1">
    <source>
        <dbReference type="EMBL" id="SCO80332.1"/>
    </source>
</evidence>
<name>A0A2H3SV95_FUSOX</name>
<dbReference type="EMBL" id="FMJY01000002">
    <property type="protein sequence ID" value="SCO80332.1"/>
    <property type="molecule type" value="Genomic_DNA"/>
</dbReference>
<sequence length="209" mass="22885">MPPSWAFWHQACPKGAVERRHPQAADVSSRSFRSLLGARLSHPVRFAPLGGRNRDTLAAVSERLGRQKLILIGLNRHGAAPMSYPPPWPLASTLGLHNPRKELTRPLSSLSLVGFPAADLSLLPALEWNQFRGRVPEVGGLEHVYSGFSKWASVAFTSFFLPDTPGILLSDPAVPDCLPGSIFPLLNFQTFASVTELPSLNNCYFSTIF</sequence>
<gene>
    <name evidence="1" type="ORF">FRV6_04545</name>
</gene>